<dbReference type="AlphaFoldDB" id="A0A3P9IZY2"/>
<evidence type="ECO:0000256" key="2">
    <source>
        <dbReference type="ARBA" id="ARBA00010093"/>
    </source>
</evidence>
<dbReference type="SMART" id="SM00277">
    <property type="entry name" value="GRAN"/>
    <property type="match status" value="1"/>
</dbReference>
<dbReference type="FunFam" id="2.10.25.160:FF:000001">
    <property type="entry name" value="Granulin precursor"/>
    <property type="match status" value="1"/>
</dbReference>
<evidence type="ECO:0000256" key="5">
    <source>
        <dbReference type="SAM" id="SignalP"/>
    </source>
</evidence>
<evidence type="ECO:0000259" key="6">
    <source>
        <dbReference type="PROSITE" id="PS00799"/>
    </source>
</evidence>
<feature type="signal peptide" evidence="5">
    <location>
        <begin position="1"/>
        <end position="19"/>
    </location>
</feature>
<dbReference type="PROSITE" id="PS00799">
    <property type="entry name" value="GRANULINS"/>
    <property type="match status" value="1"/>
</dbReference>
<dbReference type="InterPro" id="IPR000118">
    <property type="entry name" value="Granulin"/>
</dbReference>
<dbReference type="SUPFAM" id="SSF57277">
    <property type="entry name" value="Granulin repeat"/>
    <property type="match status" value="2"/>
</dbReference>
<feature type="domain" description="Granulins" evidence="6">
    <location>
        <begin position="61"/>
        <end position="74"/>
    </location>
</feature>
<keyword evidence="3" id="KW-0964">Secreted</keyword>
<evidence type="ECO:0000256" key="3">
    <source>
        <dbReference type="ARBA" id="ARBA00022525"/>
    </source>
</evidence>
<dbReference type="GO" id="GO:0005576">
    <property type="term" value="C:extracellular region"/>
    <property type="evidence" value="ECO:0007669"/>
    <property type="project" value="UniProtKB-SubCell"/>
</dbReference>
<proteinExistence type="inferred from homology"/>
<organism evidence="7 8">
    <name type="scientific">Oryzias latipes</name>
    <name type="common">Japanese rice fish</name>
    <name type="synonym">Japanese killifish</name>
    <dbReference type="NCBI Taxonomy" id="8090"/>
    <lineage>
        <taxon>Eukaryota</taxon>
        <taxon>Metazoa</taxon>
        <taxon>Chordata</taxon>
        <taxon>Craniata</taxon>
        <taxon>Vertebrata</taxon>
        <taxon>Euteleostomi</taxon>
        <taxon>Actinopterygii</taxon>
        <taxon>Neopterygii</taxon>
        <taxon>Teleostei</taxon>
        <taxon>Neoteleostei</taxon>
        <taxon>Acanthomorphata</taxon>
        <taxon>Ovalentaria</taxon>
        <taxon>Atherinomorphae</taxon>
        <taxon>Beloniformes</taxon>
        <taxon>Adrianichthyidae</taxon>
        <taxon>Oryziinae</taxon>
        <taxon>Oryzias</taxon>
    </lineage>
</organism>
<dbReference type="Gene3D" id="2.10.25.160">
    <property type="entry name" value="Granulin"/>
    <property type="match status" value="2"/>
</dbReference>
<evidence type="ECO:0000313" key="7">
    <source>
        <dbReference type="Ensembl" id="ENSORLP00015025481.1"/>
    </source>
</evidence>
<name>A0A3P9IZY2_ORYLA</name>
<evidence type="ECO:0000313" key="8">
    <source>
        <dbReference type="Proteomes" id="UP000265200"/>
    </source>
</evidence>
<sequence length="152" mass="16869">MQKWVVICWVSLALVPSFSNLSVKMEDVPCDGSTSCPDQTTCCKTQEGGWACCPLPEAVCCADGEHCCPADYKCKEENTSCVKGEVVIPWYTKIPATDSIQADSSFVQCSAVHQCPEHMSCCRLFTGEWGCCPELEQQRPREHSKEQHAQKQ</sequence>
<keyword evidence="5" id="KW-0732">Signal</keyword>
<dbReference type="InterPro" id="IPR037277">
    <property type="entry name" value="Granulin_sf"/>
</dbReference>
<dbReference type="PANTHER" id="PTHR12274">
    <property type="entry name" value="GRANULIN"/>
    <property type="match status" value="1"/>
</dbReference>
<dbReference type="Ensembl" id="ENSORLT00015005268.1">
    <property type="protein sequence ID" value="ENSORLP00015025481.1"/>
    <property type="gene ID" value="ENSORLG00015006684.1"/>
</dbReference>
<protein>
    <submittedName>
        <fullName evidence="7">Granulin a</fullName>
    </submittedName>
</protein>
<accession>A0A3P9IZY2</accession>
<dbReference type="PANTHER" id="PTHR12274:SF8">
    <property type="entry name" value="GRANULIN-A ISOFORM X1"/>
    <property type="match status" value="1"/>
</dbReference>
<feature type="chain" id="PRO_5018060713" evidence="5">
    <location>
        <begin position="20"/>
        <end position="152"/>
    </location>
</feature>
<evidence type="ECO:0000256" key="4">
    <source>
        <dbReference type="ARBA" id="ARBA00023157"/>
    </source>
</evidence>
<dbReference type="Pfam" id="PF00396">
    <property type="entry name" value="Granulin"/>
    <property type="match status" value="1"/>
</dbReference>
<keyword evidence="4" id="KW-1015">Disulfide bond</keyword>
<comment type="similarity">
    <text evidence="2">Belongs to the granulin family.</text>
</comment>
<reference key="1">
    <citation type="journal article" date="2007" name="Nature">
        <title>The medaka draft genome and insights into vertebrate genome evolution.</title>
        <authorList>
            <person name="Kasahara M."/>
            <person name="Naruse K."/>
            <person name="Sasaki S."/>
            <person name="Nakatani Y."/>
            <person name="Qu W."/>
            <person name="Ahsan B."/>
            <person name="Yamada T."/>
            <person name="Nagayasu Y."/>
            <person name="Doi K."/>
            <person name="Kasai Y."/>
            <person name="Jindo T."/>
            <person name="Kobayashi D."/>
            <person name="Shimada A."/>
            <person name="Toyoda A."/>
            <person name="Kuroki Y."/>
            <person name="Fujiyama A."/>
            <person name="Sasaki T."/>
            <person name="Shimizu A."/>
            <person name="Asakawa S."/>
            <person name="Shimizu N."/>
            <person name="Hashimoto S."/>
            <person name="Yang J."/>
            <person name="Lee Y."/>
            <person name="Matsushima K."/>
            <person name="Sugano S."/>
            <person name="Sakaizumi M."/>
            <person name="Narita T."/>
            <person name="Ohishi K."/>
            <person name="Haga S."/>
            <person name="Ohta F."/>
            <person name="Nomoto H."/>
            <person name="Nogata K."/>
            <person name="Morishita T."/>
            <person name="Endo T."/>
            <person name="Shin-I T."/>
            <person name="Takeda H."/>
            <person name="Morishita S."/>
            <person name="Kohara Y."/>
        </authorList>
    </citation>
    <scope>NUCLEOTIDE SEQUENCE [LARGE SCALE GENOMIC DNA]</scope>
    <source>
        <strain>Hd-rR</strain>
    </source>
</reference>
<dbReference type="InterPro" id="IPR039036">
    <property type="entry name" value="Granulin_fam"/>
</dbReference>
<reference evidence="7" key="3">
    <citation type="submission" date="2025-08" db="UniProtKB">
        <authorList>
            <consortium name="Ensembl"/>
        </authorList>
    </citation>
    <scope>IDENTIFICATION</scope>
    <source>
        <strain evidence="7">HSOK</strain>
    </source>
</reference>
<evidence type="ECO:0000256" key="1">
    <source>
        <dbReference type="ARBA" id="ARBA00004613"/>
    </source>
</evidence>
<reference evidence="7" key="4">
    <citation type="submission" date="2025-09" db="UniProtKB">
        <authorList>
            <consortium name="Ensembl"/>
        </authorList>
    </citation>
    <scope>IDENTIFICATION</scope>
    <source>
        <strain evidence="7">HSOK</strain>
    </source>
</reference>
<comment type="subcellular location">
    <subcellularLocation>
        <location evidence="1">Secreted</location>
    </subcellularLocation>
</comment>
<dbReference type="Proteomes" id="UP000265200">
    <property type="component" value="Chromosome 8"/>
</dbReference>
<reference evidence="7 8" key="2">
    <citation type="submission" date="2017-04" db="EMBL/GenBank/DDBJ databases">
        <title>CpG methylation of centromeres and impact of large insertions on vertebrate speciation.</title>
        <authorList>
            <person name="Ichikawa K."/>
            <person name="Yoshimura J."/>
            <person name="Morishita S."/>
        </authorList>
    </citation>
    <scope>NUCLEOTIDE SEQUENCE</scope>
    <source>
        <strain evidence="7 8">HSOK</strain>
    </source>
</reference>